<accession>A0ABW2CKQ2</accession>
<feature type="region of interest" description="Disordered" evidence="1">
    <location>
        <begin position="120"/>
        <end position="200"/>
    </location>
</feature>
<proteinExistence type="predicted"/>
<feature type="transmembrane region" description="Helical" evidence="2">
    <location>
        <begin position="39"/>
        <end position="61"/>
    </location>
</feature>
<keyword evidence="4" id="KW-1185">Reference proteome</keyword>
<evidence type="ECO:0000313" key="4">
    <source>
        <dbReference type="Proteomes" id="UP001596380"/>
    </source>
</evidence>
<name>A0ABW2CKQ2_9ACTN</name>
<feature type="compositionally biased region" description="Basic and acidic residues" evidence="1">
    <location>
        <begin position="174"/>
        <end position="200"/>
    </location>
</feature>
<comment type="caution">
    <text evidence="3">The sequence shown here is derived from an EMBL/GenBank/DDBJ whole genome shotgun (WGS) entry which is preliminary data.</text>
</comment>
<keyword evidence="2" id="KW-1133">Transmembrane helix</keyword>
<dbReference type="Pfam" id="PF04341">
    <property type="entry name" value="DUF485"/>
    <property type="match status" value="1"/>
</dbReference>
<evidence type="ECO:0000256" key="2">
    <source>
        <dbReference type="SAM" id="Phobius"/>
    </source>
</evidence>
<feature type="compositionally biased region" description="Polar residues" evidence="1">
    <location>
        <begin position="135"/>
        <end position="144"/>
    </location>
</feature>
<gene>
    <name evidence="3" type="ORF">ACFQKB_18890</name>
</gene>
<sequence length="200" mass="20432">MTTEPSGPGPAPGGLDNAAYVQLSQTPEFQRLRLAFRRFVFPMTVAFLLWYLLYVVLSAYARGFMGTKVVGEINVALVFGLLQFVSTFLIAWAYERYARRGLEPLAASVRDAIPGRAAGGAAPGAAATAGGTAAVSTEKTATPSEKTETPPADGTATGADAGDAGGTGAGGATRAEKTGPDGDKDGKKDDGAAEGGEERA</sequence>
<evidence type="ECO:0000256" key="1">
    <source>
        <dbReference type="SAM" id="MobiDB-lite"/>
    </source>
</evidence>
<keyword evidence="2" id="KW-0812">Transmembrane</keyword>
<dbReference type="PANTHER" id="PTHR38441:SF1">
    <property type="entry name" value="MEMBRANE PROTEIN"/>
    <property type="match status" value="1"/>
</dbReference>
<dbReference type="PANTHER" id="PTHR38441">
    <property type="entry name" value="INTEGRAL MEMBRANE PROTEIN-RELATED"/>
    <property type="match status" value="1"/>
</dbReference>
<feature type="compositionally biased region" description="Low complexity" evidence="1">
    <location>
        <begin position="123"/>
        <end position="134"/>
    </location>
</feature>
<feature type="compositionally biased region" description="Low complexity" evidence="1">
    <location>
        <begin position="152"/>
        <end position="162"/>
    </location>
</feature>
<reference evidence="4" key="1">
    <citation type="journal article" date="2019" name="Int. J. Syst. Evol. Microbiol.">
        <title>The Global Catalogue of Microorganisms (GCM) 10K type strain sequencing project: providing services to taxonomists for standard genome sequencing and annotation.</title>
        <authorList>
            <consortium name="The Broad Institute Genomics Platform"/>
            <consortium name="The Broad Institute Genome Sequencing Center for Infectious Disease"/>
            <person name="Wu L."/>
            <person name="Ma J."/>
        </authorList>
    </citation>
    <scope>NUCLEOTIDE SEQUENCE [LARGE SCALE GENOMIC DNA]</scope>
    <source>
        <strain evidence="4">JCM 3369</strain>
    </source>
</reference>
<keyword evidence="2" id="KW-0472">Membrane</keyword>
<organism evidence="3 4">
    <name type="scientific">Actinomadura yumaensis</name>
    <dbReference type="NCBI Taxonomy" id="111807"/>
    <lineage>
        <taxon>Bacteria</taxon>
        <taxon>Bacillati</taxon>
        <taxon>Actinomycetota</taxon>
        <taxon>Actinomycetes</taxon>
        <taxon>Streptosporangiales</taxon>
        <taxon>Thermomonosporaceae</taxon>
        <taxon>Actinomadura</taxon>
    </lineage>
</organism>
<feature type="transmembrane region" description="Helical" evidence="2">
    <location>
        <begin position="73"/>
        <end position="94"/>
    </location>
</feature>
<dbReference type="EMBL" id="JBHSXS010000010">
    <property type="protein sequence ID" value="MFC6881830.1"/>
    <property type="molecule type" value="Genomic_DNA"/>
</dbReference>
<dbReference type="InterPro" id="IPR007436">
    <property type="entry name" value="DUF485"/>
</dbReference>
<dbReference type="Proteomes" id="UP001596380">
    <property type="component" value="Unassembled WGS sequence"/>
</dbReference>
<protein>
    <submittedName>
        <fullName evidence="3">DUF485 domain-containing protein</fullName>
    </submittedName>
</protein>
<dbReference type="RefSeq" id="WP_378063401.1">
    <property type="nucleotide sequence ID" value="NZ_JBHSXS010000010.1"/>
</dbReference>
<evidence type="ECO:0000313" key="3">
    <source>
        <dbReference type="EMBL" id="MFC6881830.1"/>
    </source>
</evidence>